<gene>
    <name evidence="2" type="ORF">E1298_21260</name>
</gene>
<organism evidence="2 3">
    <name type="scientific">Actinomadura rubrisoli</name>
    <dbReference type="NCBI Taxonomy" id="2530368"/>
    <lineage>
        <taxon>Bacteria</taxon>
        <taxon>Bacillati</taxon>
        <taxon>Actinomycetota</taxon>
        <taxon>Actinomycetes</taxon>
        <taxon>Streptosporangiales</taxon>
        <taxon>Thermomonosporaceae</taxon>
        <taxon>Actinomadura</taxon>
    </lineage>
</organism>
<feature type="compositionally biased region" description="Polar residues" evidence="1">
    <location>
        <begin position="76"/>
        <end position="85"/>
    </location>
</feature>
<dbReference type="Proteomes" id="UP000294513">
    <property type="component" value="Unassembled WGS sequence"/>
</dbReference>
<dbReference type="OrthoDB" id="3405463at2"/>
<sequence>MEGLIALNDLFQQGIGVKVLEGIALGEHTECSFILDLARALAEDRRRDIVRKTKNGLETARKQGKVGGPRRPRSTPGCTPTTTPARISPWTWPPRPGVPPARDDGRPGRPAGRSSTPGSWPRSCPPRSRTSYAPN</sequence>
<proteinExistence type="predicted"/>
<accession>A0A4R5BF65</accession>
<evidence type="ECO:0000313" key="2">
    <source>
        <dbReference type="EMBL" id="TDD83486.1"/>
    </source>
</evidence>
<name>A0A4R5BF65_9ACTN</name>
<dbReference type="AlphaFoldDB" id="A0A4R5BF65"/>
<feature type="compositionally biased region" description="Low complexity" evidence="1">
    <location>
        <begin position="108"/>
        <end position="118"/>
    </location>
</feature>
<evidence type="ECO:0000256" key="1">
    <source>
        <dbReference type="SAM" id="MobiDB-lite"/>
    </source>
</evidence>
<evidence type="ECO:0000313" key="3">
    <source>
        <dbReference type="Proteomes" id="UP000294513"/>
    </source>
</evidence>
<comment type="caution">
    <text evidence="2">The sequence shown here is derived from an EMBL/GenBank/DDBJ whole genome shotgun (WGS) entry which is preliminary data.</text>
</comment>
<reference evidence="2 3" key="1">
    <citation type="submission" date="2019-03" db="EMBL/GenBank/DDBJ databases">
        <title>Draft genome sequences of novel Actinobacteria.</title>
        <authorList>
            <person name="Sahin N."/>
            <person name="Ay H."/>
            <person name="Saygin H."/>
        </authorList>
    </citation>
    <scope>NUCLEOTIDE SEQUENCE [LARGE SCALE GENOMIC DNA]</scope>
    <source>
        <strain evidence="2 3">H3C3</strain>
    </source>
</reference>
<dbReference type="EMBL" id="SMKU01000112">
    <property type="protein sequence ID" value="TDD83486.1"/>
    <property type="molecule type" value="Genomic_DNA"/>
</dbReference>
<feature type="region of interest" description="Disordered" evidence="1">
    <location>
        <begin position="49"/>
        <end position="135"/>
    </location>
</feature>
<protein>
    <submittedName>
        <fullName evidence="2">Recombinase family protein</fullName>
    </submittedName>
</protein>
<keyword evidence="3" id="KW-1185">Reference proteome</keyword>
<feature type="compositionally biased region" description="Basic residues" evidence="1">
    <location>
        <begin position="62"/>
        <end position="73"/>
    </location>
</feature>